<gene>
    <name evidence="2" type="ORF">ILEXP_LOCUS35227</name>
</gene>
<dbReference type="PANTHER" id="PTHR35287">
    <property type="entry name" value="SI:ZFOS-911D5.4"/>
    <property type="match status" value="1"/>
</dbReference>
<evidence type="ECO:0000259" key="1">
    <source>
        <dbReference type="PROSITE" id="PS50965"/>
    </source>
</evidence>
<accession>A0ABC8TGB5</accession>
<feature type="domain" description="NERD" evidence="1">
    <location>
        <begin position="30"/>
        <end position="147"/>
    </location>
</feature>
<dbReference type="Pfam" id="PF08378">
    <property type="entry name" value="NERD"/>
    <property type="match status" value="1"/>
</dbReference>
<evidence type="ECO:0000313" key="3">
    <source>
        <dbReference type="Proteomes" id="UP001642360"/>
    </source>
</evidence>
<sequence length="322" mass="36677">MWVELICGLVIYRLVRRFFYDDDIFELELSDSNVLFSVAERLEKLYGGKAYVGLRIPDADTGSRQNIDMVLVTKGEAVVISVNNISGFVSIDKDKSWVCTGGHKHKTKHHPDPVAEIKQQAAILEAYLEQRGVTLPEGYLSCRVVCPNPNFRTVHSNNFPSEVMTYDQWIQLKPEPKYTFSGWIKGAFRGGKKEMQESIHQQLIFILSTAPVWDRLVLKGNKYLLGEFLEFKGKQDDTQGLRNIRRSKVGRLIIQKTSMFGLAHSKLQVLYSPRDYRSDEASASEWKEVTVRSSTEVLFQPQDSSKVRKFKLSSIVSMSLSA</sequence>
<dbReference type="AlphaFoldDB" id="A0ABC8TGB5"/>
<organism evidence="2 3">
    <name type="scientific">Ilex paraguariensis</name>
    <name type="common">yerba mate</name>
    <dbReference type="NCBI Taxonomy" id="185542"/>
    <lineage>
        <taxon>Eukaryota</taxon>
        <taxon>Viridiplantae</taxon>
        <taxon>Streptophyta</taxon>
        <taxon>Embryophyta</taxon>
        <taxon>Tracheophyta</taxon>
        <taxon>Spermatophyta</taxon>
        <taxon>Magnoliopsida</taxon>
        <taxon>eudicotyledons</taxon>
        <taxon>Gunneridae</taxon>
        <taxon>Pentapetalae</taxon>
        <taxon>asterids</taxon>
        <taxon>campanulids</taxon>
        <taxon>Aquifoliales</taxon>
        <taxon>Aquifoliaceae</taxon>
        <taxon>Ilex</taxon>
    </lineage>
</organism>
<dbReference type="EMBL" id="CAUOFW020004514">
    <property type="protein sequence ID" value="CAK9166019.1"/>
    <property type="molecule type" value="Genomic_DNA"/>
</dbReference>
<protein>
    <recommendedName>
        <fullName evidence="1">NERD domain-containing protein</fullName>
    </recommendedName>
</protein>
<keyword evidence="3" id="KW-1185">Reference proteome</keyword>
<dbReference type="PANTHER" id="PTHR35287:SF1">
    <property type="entry name" value="SI:ZFOS-911D5.4"/>
    <property type="match status" value="1"/>
</dbReference>
<evidence type="ECO:0000313" key="2">
    <source>
        <dbReference type="EMBL" id="CAK9166019.1"/>
    </source>
</evidence>
<name>A0ABC8TGB5_9AQUA</name>
<comment type="caution">
    <text evidence="2">The sequence shown here is derived from an EMBL/GenBank/DDBJ whole genome shotgun (WGS) entry which is preliminary data.</text>
</comment>
<proteinExistence type="predicted"/>
<dbReference type="InterPro" id="IPR011528">
    <property type="entry name" value="NERD"/>
</dbReference>
<reference evidence="2 3" key="1">
    <citation type="submission" date="2024-02" db="EMBL/GenBank/DDBJ databases">
        <authorList>
            <person name="Vignale AGUSTIN F."/>
            <person name="Sosa J E."/>
            <person name="Modenutti C."/>
        </authorList>
    </citation>
    <scope>NUCLEOTIDE SEQUENCE [LARGE SCALE GENOMIC DNA]</scope>
</reference>
<dbReference type="Proteomes" id="UP001642360">
    <property type="component" value="Unassembled WGS sequence"/>
</dbReference>
<dbReference type="PROSITE" id="PS50965">
    <property type="entry name" value="NERD"/>
    <property type="match status" value="1"/>
</dbReference>